<gene>
    <name evidence="1" type="ORF">JK386_15935</name>
</gene>
<keyword evidence="2" id="KW-1185">Reference proteome</keyword>
<proteinExistence type="predicted"/>
<dbReference type="RefSeq" id="WP_205292705.1">
    <property type="nucleotide sequence ID" value="NZ_CP074406.1"/>
</dbReference>
<sequence>MKLIAALHGPGLPERLLSPALRTELARAGASRLQVNLDDADVADAMRFGPGVPVTALLSVWDADVAAALDVVRRLDAGAAAWLVAERTPLSPPPVPDGERAPALANVALLRRPASMTPEAWLGDWLERHTQVAIDTQATFGYLQHPVLEHLTESGRDVHGIVEELFDMAAMSDPHAFYGSRGDDAELQRRLGTLMDSCARFGAADGLDLVPTSRYLFGLTTG</sequence>
<organism evidence="1 2">
    <name type="scientific">Nocardioides faecalis</name>
    <dbReference type="NCBI Taxonomy" id="2803858"/>
    <lineage>
        <taxon>Bacteria</taxon>
        <taxon>Bacillati</taxon>
        <taxon>Actinomycetota</taxon>
        <taxon>Actinomycetes</taxon>
        <taxon>Propionibacteriales</taxon>
        <taxon>Nocardioidaceae</taxon>
        <taxon>Nocardioides</taxon>
    </lineage>
</organism>
<accession>A0A938YB38</accession>
<reference evidence="1" key="1">
    <citation type="submission" date="2021-01" db="EMBL/GenBank/DDBJ databases">
        <title>Novel species in genus Nocardioides.</title>
        <authorList>
            <person name="Zhang G."/>
        </authorList>
    </citation>
    <scope>NUCLEOTIDE SEQUENCE</scope>
    <source>
        <strain evidence="1">Zg-536</strain>
    </source>
</reference>
<dbReference type="InterPro" id="IPR011008">
    <property type="entry name" value="Dimeric_a/b-barrel"/>
</dbReference>
<evidence type="ECO:0000313" key="1">
    <source>
        <dbReference type="EMBL" id="MBM9461393.1"/>
    </source>
</evidence>
<name>A0A938YB38_9ACTN</name>
<dbReference type="Proteomes" id="UP000663791">
    <property type="component" value="Unassembled WGS sequence"/>
</dbReference>
<dbReference type="SUPFAM" id="SSF54909">
    <property type="entry name" value="Dimeric alpha+beta barrel"/>
    <property type="match status" value="1"/>
</dbReference>
<dbReference type="AlphaFoldDB" id="A0A938YB38"/>
<dbReference type="EMBL" id="JAERTX010000016">
    <property type="protein sequence ID" value="MBM9461393.1"/>
    <property type="molecule type" value="Genomic_DNA"/>
</dbReference>
<protein>
    <submittedName>
        <fullName evidence="1">EthD domain-containing protein</fullName>
    </submittedName>
</protein>
<comment type="caution">
    <text evidence="1">The sequence shown here is derived from an EMBL/GenBank/DDBJ whole genome shotgun (WGS) entry which is preliminary data.</text>
</comment>
<evidence type="ECO:0000313" key="2">
    <source>
        <dbReference type="Proteomes" id="UP000663791"/>
    </source>
</evidence>